<name>A0ABV6UNZ0_9ACTN</name>
<feature type="compositionally biased region" description="Low complexity" evidence="1">
    <location>
        <begin position="7"/>
        <end position="17"/>
    </location>
</feature>
<accession>A0ABV6UNZ0</accession>
<organism evidence="2 3">
    <name type="scientific">Streptacidiphilus cavernicola</name>
    <dbReference type="NCBI Taxonomy" id="3342716"/>
    <lineage>
        <taxon>Bacteria</taxon>
        <taxon>Bacillati</taxon>
        <taxon>Actinomycetota</taxon>
        <taxon>Actinomycetes</taxon>
        <taxon>Kitasatosporales</taxon>
        <taxon>Streptomycetaceae</taxon>
        <taxon>Streptacidiphilus</taxon>
    </lineage>
</organism>
<protein>
    <submittedName>
        <fullName evidence="2">Uncharacterized protein</fullName>
    </submittedName>
</protein>
<sequence>MSTSNPSAKQAQSAASAIREINHETFDQRSLPFPPMISEIVQPLVNMLDRLPQTLEQLAVAVRRHQAAGLIRMDDGTDPEEAAASVVRQLGAASEALQEGSALLHRAASTLFSFGTETRT</sequence>
<dbReference type="EMBL" id="JBHEZZ010000009">
    <property type="protein sequence ID" value="MFC1403182.1"/>
    <property type="molecule type" value="Genomic_DNA"/>
</dbReference>
<evidence type="ECO:0000313" key="3">
    <source>
        <dbReference type="Proteomes" id="UP001592528"/>
    </source>
</evidence>
<gene>
    <name evidence="2" type="ORF">ACEZDJ_17985</name>
</gene>
<dbReference type="Proteomes" id="UP001592528">
    <property type="component" value="Unassembled WGS sequence"/>
</dbReference>
<keyword evidence="3" id="KW-1185">Reference proteome</keyword>
<reference evidence="2 3" key="1">
    <citation type="submission" date="2024-09" db="EMBL/GenBank/DDBJ databases">
        <authorList>
            <person name="Lee S.D."/>
        </authorList>
    </citation>
    <scope>NUCLEOTIDE SEQUENCE [LARGE SCALE GENOMIC DNA]</scope>
    <source>
        <strain evidence="2 3">N1-5</strain>
    </source>
</reference>
<dbReference type="RefSeq" id="WP_030254629.1">
    <property type="nucleotide sequence ID" value="NZ_JBHEZZ010000009.1"/>
</dbReference>
<proteinExistence type="predicted"/>
<comment type="caution">
    <text evidence="2">The sequence shown here is derived from an EMBL/GenBank/DDBJ whole genome shotgun (WGS) entry which is preliminary data.</text>
</comment>
<evidence type="ECO:0000313" key="2">
    <source>
        <dbReference type="EMBL" id="MFC1403182.1"/>
    </source>
</evidence>
<feature type="region of interest" description="Disordered" evidence="1">
    <location>
        <begin position="1"/>
        <end position="30"/>
    </location>
</feature>
<evidence type="ECO:0000256" key="1">
    <source>
        <dbReference type="SAM" id="MobiDB-lite"/>
    </source>
</evidence>